<dbReference type="EMBL" id="JAMYZZ010000137">
    <property type="protein sequence ID" value="MCP1260215.1"/>
    <property type="molecule type" value="Genomic_DNA"/>
</dbReference>
<evidence type="ECO:0000313" key="3">
    <source>
        <dbReference type="Proteomes" id="UP001523528"/>
    </source>
</evidence>
<sequence>MIREPGDLPSFSHQPSGGMTEGRREVYACLPRASAIPAEAVNRIFSGHSPLPHQI</sequence>
<evidence type="ECO:0000256" key="1">
    <source>
        <dbReference type="SAM" id="MobiDB-lite"/>
    </source>
</evidence>
<reference evidence="2 3" key="1">
    <citation type="submission" date="2022-06" db="EMBL/GenBank/DDBJ databases">
        <title>Acetobacer genomes from food samples.</title>
        <authorList>
            <person name="Sombolestani A."/>
        </authorList>
    </citation>
    <scope>NUCLEOTIDE SEQUENCE [LARGE SCALE GENOMIC DNA]</scope>
    <source>
        <strain evidence="2 3">R-83285</strain>
    </source>
</reference>
<evidence type="ECO:0000313" key="2">
    <source>
        <dbReference type="EMBL" id="MCP1260215.1"/>
    </source>
</evidence>
<dbReference type="RefSeq" id="WP_253544619.1">
    <property type="nucleotide sequence ID" value="NZ_JAMYZY010000194.1"/>
</dbReference>
<name>A0ABT1F4R2_9PROT</name>
<accession>A0ABT1F4R2</accession>
<protein>
    <submittedName>
        <fullName evidence="2">Uncharacterized protein</fullName>
    </submittedName>
</protein>
<feature type="region of interest" description="Disordered" evidence="1">
    <location>
        <begin position="1"/>
        <end position="22"/>
    </location>
</feature>
<comment type="caution">
    <text evidence="2">The sequence shown here is derived from an EMBL/GenBank/DDBJ whole genome shotgun (WGS) entry which is preliminary data.</text>
</comment>
<dbReference type="Proteomes" id="UP001523528">
    <property type="component" value="Unassembled WGS sequence"/>
</dbReference>
<organism evidence="2 3">
    <name type="scientific">Acetobacter lambici</name>
    <dbReference type="NCBI Taxonomy" id="1332824"/>
    <lineage>
        <taxon>Bacteria</taxon>
        <taxon>Pseudomonadati</taxon>
        <taxon>Pseudomonadota</taxon>
        <taxon>Alphaproteobacteria</taxon>
        <taxon>Acetobacterales</taxon>
        <taxon>Acetobacteraceae</taxon>
        <taxon>Acetobacter</taxon>
    </lineage>
</organism>
<gene>
    <name evidence="2" type="ORF">NKW50_16830</name>
</gene>
<keyword evidence="3" id="KW-1185">Reference proteome</keyword>
<proteinExistence type="predicted"/>